<name>A0A4Y9ZED9_9AGAM</name>
<keyword evidence="3" id="KW-1185">Reference proteome</keyword>
<dbReference type="EMBL" id="SEOQ01000021">
    <property type="protein sequence ID" value="TFY72223.1"/>
    <property type="molecule type" value="Genomic_DNA"/>
</dbReference>
<dbReference type="AlphaFoldDB" id="A0A4Y9ZED9"/>
<accession>A0A4Y9ZED9</accession>
<dbReference type="OrthoDB" id="204784at2759"/>
<reference evidence="2 3" key="1">
    <citation type="submission" date="2019-02" db="EMBL/GenBank/DDBJ databases">
        <title>Genome sequencing of the rare red list fungi Dentipellis fragilis.</title>
        <authorList>
            <person name="Buettner E."/>
            <person name="Kellner H."/>
        </authorList>
    </citation>
    <scope>NUCLEOTIDE SEQUENCE [LARGE SCALE GENOMIC DNA]</scope>
    <source>
        <strain evidence="2 3">DSM 105465</strain>
    </source>
</reference>
<evidence type="ECO:0000313" key="2">
    <source>
        <dbReference type="EMBL" id="TFY72223.1"/>
    </source>
</evidence>
<protein>
    <submittedName>
        <fullName evidence="2">Uncharacterized protein</fullName>
    </submittedName>
</protein>
<comment type="caution">
    <text evidence="2">The sequence shown here is derived from an EMBL/GenBank/DDBJ whole genome shotgun (WGS) entry which is preliminary data.</text>
</comment>
<feature type="region of interest" description="Disordered" evidence="1">
    <location>
        <begin position="292"/>
        <end position="311"/>
    </location>
</feature>
<evidence type="ECO:0000313" key="3">
    <source>
        <dbReference type="Proteomes" id="UP000298327"/>
    </source>
</evidence>
<feature type="compositionally biased region" description="Acidic residues" evidence="1">
    <location>
        <begin position="141"/>
        <end position="155"/>
    </location>
</feature>
<dbReference type="STRING" id="205917.A0A4Y9ZED9"/>
<dbReference type="Proteomes" id="UP000298327">
    <property type="component" value="Unassembled WGS sequence"/>
</dbReference>
<organism evidence="2 3">
    <name type="scientific">Dentipellis fragilis</name>
    <dbReference type="NCBI Taxonomy" id="205917"/>
    <lineage>
        <taxon>Eukaryota</taxon>
        <taxon>Fungi</taxon>
        <taxon>Dikarya</taxon>
        <taxon>Basidiomycota</taxon>
        <taxon>Agaricomycotina</taxon>
        <taxon>Agaricomycetes</taxon>
        <taxon>Russulales</taxon>
        <taxon>Hericiaceae</taxon>
        <taxon>Dentipellis</taxon>
    </lineage>
</organism>
<feature type="compositionally biased region" description="Low complexity" evidence="1">
    <location>
        <begin position="125"/>
        <end position="140"/>
    </location>
</feature>
<sequence length="311" mass="34223">MTALEDADVFRSFLQEHFPAAKQTHPTEGRRKLKLRVLEEFWSLTPEQRAALPASQAIDAELLVYGDPHDDIAGPDVPAPGILVRTDFSDDAAWSAFYKTLLEAEKDFTSAQDDAEPTDAEMTPADEAGSSAPAPASGDAEMAENEDEDEEEEEPLGFFSVLDPEDLAEQARLTGISNLTALHMLNDASVRAAPPVPQGEKRVRPGNRLVDLNGLQEVYSGKTLWIYDAKSNSDQSVRMVNQQGDMYGTATGDSWRARASHITELQVNIASGAMKIDFGGMDRWDYPQRQRNLAEASQPINFSPDPKWIAD</sequence>
<proteinExistence type="predicted"/>
<gene>
    <name evidence="2" type="ORF">EVG20_g800</name>
</gene>
<evidence type="ECO:0000256" key="1">
    <source>
        <dbReference type="SAM" id="MobiDB-lite"/>
    </source>
</evidence>
<feature type="region of interest" description="Disordered" evidence="1">
    <location>
        <begin position="109"/>
        <end position="155"/>
    </location>
</feature>